<name>A0A931GMQ9_9ACTN</name>
<evidence type="ECO:0000313" key="3">
    <source>
        <dbReference type="Proteomes" id="UP000614047"/>
    </source>
</evidence>
<protein>
    <submittedName>
        <fullName evidence="2">Uncharacterized protein</fullName>
    </submittedName>
</protein>
<organism evidence="2 3">
    <name type="scientific">Actinomadura viridis</name>
    <dbReference type="NCBI Taxonomy" id="58110"/>
    <lineage>
        <taxon>Bacteria</taxon>
        <taxon>Bacillati</taxon>
        <taxon>Actinomycetota</taxon>
        <taxon>Actinomycetes</taxon>
        <taxon>Streptosporangiales</taxon>
        <taxon>Thermomonosporaceae</taxon>
        <taxon>Actinomadura</taxon>
    </lineage>
</organism>
<keyword evidence="3" id="KW-1185">Reference proteome</keyword>
<gene>
    <name evidence="2" type="ORF">IW256_006353</name>
</gene>
<dbReference type="AlphaFoldDB" id="A0A931GMQ9"/>
<reference evidence="2" key="1">
    <citation type="submission" date="2020-11" db="EMBL/GenBank/DDBJ databases">
        <title>Sequencing the genomes of 1000 actinobacteria strains.</title>
        <authorList>
            <person name="Klenk H.-P."/>
        </authorList>
    </citation>
    <scope>NUCLEOTIDE SEQUENCE</scope>
    <source>
        <strain evidence="2">DSM 43175</strain>
    </source>
</reference>
<sequence>MNGAVPVAGARHDPAGSALAAGDAVETAFAGAVAAVGVVPGTAAHITVTIATSATSPARARPAGAARLPEGAAGTGPE</sequence>
<dbReference type="RefSeq" id="WP_197014452.1">
    <property type="nucleotide sequence ID" value="NZ_BAABES010000012.1"/>
</dbReference>
<evidence type="ECO:0000256" key="1">
    <source>
        <dbReference type="SAM" id="MobiDB-lite"/>
    </source>
</evidence>
<accession>A0A931GMQ9</accession>
<dbReference type="EMBL" id="JADOUA010000001">
    <property type="protein sequence ID" value="MBG6092240.1"/>
    <property type="molecule type" value="Genomic_DNA"/>
</dbReference>
<evidence type="ECO:0000313" key="2">
    <source>
        <dbReference type="EMBL" id="MBG6092240.1"/>
    </source>
</evidence>
<proteinExistence type="predicted"/>
<feature type="compositionally biased region" description="Low complexity" evidence="1">
    <location>
        <begin position="54"/>
        <end position="72"/>
    </location>
</feature>
<feature type="region of interest" description="Disordered" evidence="1">
    <location>
        <begin position="54"/>
        <end position="78"/>
    </location>
</feature>
<dbReference type="Proteomes" id="UP000614047">
    <property type="component" value="Unassembled WGS sequence"/>
</dbReference>
<comment type="caution">
    <text evidence="2">The sequence shown here is derived from an EMBL/GenBank/DDBJ whole genome shotgun (WGS) entry which is preliminary data.</text>
</comment>